<feature type="domain" description="DUF4097" evidence="1">
    <location>
        <begin position="113"/>
        <end position="294"/>
    </location>
</feature>
<sequence>MTQIIDDYIASLAIQLNALSAAQKEDALNFYRAFLRNGDCQSKEEILMELGTPAALAKKIKADYKQITQITAPPTDEKKTSDGYFLNFHAKKTPLQKRTMQPGEFSIIRLKARNSKIFIHPGQQFEINVADYSNCAIDIQLKNHVLLIKEKENRPENRRIILNRRFPSCLVEVTVPSPDSLTSISGSNQDGSIILQNLHLQNCSLQKQDGKLFFNNLTIAQELTVSSKDGNTVITQSQITNFVLQTRNGNFDFKRSICSQLELQLKDGNINIKQCHLNLKITAKDGNLRIIQSQLINGNFIQVVDGALRLKQLNHDLNLKITTKKGNITYRGSSIGSRFNSKSKDKDSLRVIAKNGDVIMA</sequence>
<organism evidence="2 3">
    <name type="scientific">Lactobacillus panisapium</name>
    <dbReference type="NCBI Taxonomy" id="2012495"/>
    <lineage>
        <taxon>Bacteria</taxon>
        <taxon>Bacillati</taxon>
        <taxon>Bacillota</taxon>
        <taxon>Bacilli</taxon>
        <taxon>Lactobacillales</taxon>
        <taxon>Lactobacillaceae</taxon>
        <taxon>Lactobacillus</taxon>
    </lineage>
</organism>
<evidence type="ECO:0000259" key="1">
    <source>
        <dbReference type="Pfam" id="PF13349"/>
    </source>
</evidence>
<dbReference type="InterPro" id="IPR025164">
    <property type="entry name" value="Toastrack_DUF4097"/>
</dbReference>
<dbReference type="Pfam" id="PF13349">
    <property type="entry name" value="DUF4097"/>
    <property type="match status" value="1"/>
</dbReference>
<dbReference type="Proteomes" id="UP000826550">
    <property type="component" value="Chromosome"/>
</dbReference>
<reference evidence="2 3" key="1">
    <citation type="submission" date="2020-01" db="EMBL/GenBank/DDBJ databases">
        <title>Vast differences in strain-level diversity in the gut microbiota of two closely related honey bee species.</title>
        <authorList>
            <person name="Ellegaard K.M."/>
            <person name="Suenami S."/>
            <person name="Miyazaki R."/>
            <person name="Engel P."/>
        </authorList>
    </citation>
    <scope>NUCLEOTIDE SEQUENCE [LARGE SCALE GENOMIC DNA]</scope>
    <source>
        <strain evidence="2 3">ESL0416</strain>
    </source>
</reference>
<evidence type="ECO:0000313" key="3">
    <source>
        <dbReference type="Proteomes" id="UP000826550"/>
    </source>
</evidence>
<keyword evidence="3" id="KW-1185">Reference proteome</keyword>
<protein>
    <submittedName>
        <fullName evidence="2">DUF4097 family beta strand repeat protein</fullName>
    </submittedName>
</protein>
<proteinExistence type="predicted"/>
<dbReference type="RefSeq" id="WP_220220542.1">
    <property type="nucleotide sequence ID" value="NZ_CP048268.1"/>
</dbReference>
<evidence type="ECO:0000313" key="2">
    <source>
        <dbReference type="EMBL" id="QYN52043.1"/>
    </source>
</evidence>
<dbReference type="EMBL" id="CP048268">
    <property type="protein sequence ID" value="QYN52043.1"/>
    <property type="molecule type" value="Genomic_DNA"/>
</dbReference>
<accession>A0ABX8W3L0</accession>
<name>A0ABX8W3L0_9LACO</name>
<gene>
    <name evidence="2" type="ORF">GYM71_00775</name>
</gene>